<evidence type="ECO:0000256" key="1">
    <source>
        <dbReference type="ARBA" id="ARBA00023157"/>
    </source>
</evidence>
<keyword evidence="2" id="KW-0768">Sushi</keyword>
<dbReference type="Gene3D" id="2.10.70.10">
    <property type="entry name" value="Complement Module, domain 1"/>
    <property type="match status" value="2"/>
</dbReference>
<evidence type="ECO:0000256" key="2">
    <source>
        <dbReference type="PROSITE-ProRule" id="PRU00302"/>
    </source>
</evidence>
<comment type="caution">
    <text evidence="2">Lacks conserved residue(s) required for the propagation of feature annotation.</text>
</comment>
<feature type="domain" description="Sushi" evidence="4">
    <location>
        <begin position="416"/>
        <end position="471"/>
    </location>
</feature>
<dbReference type="SMART" id="SM01411">
    <property type="entry name" value="Ephrin_rec_like"/>
    <property type="match status" value="1"/>
</dbReference>
<comment type="caution">
    <text evidence="5">The sequence shown here is derived from an EMBL/GenBank/DDBJ whole genome shotgun (WGS) entry which is preliminary data.</text>
</comment>
<reference evidence="5" key="2">
    <citation type="submission" date="2020-06" db="EMBL/GenBank/DDBJ databases">
        <authorList>
            <person name="Sheffer M."/>
        </authorList>
    </citation>
    <scope>NUCLEOTIDE SEQUENCE</scope>
</reference>
<protein>
    <submittedName>
        <fullName evidence="5">E-selectin like protein</fullName>
    </submittedName>
</protein>
<dbReference type="InterPro" id="IPR035976">
    <property type="entry name" value="Sushi/SCR/CCP_sf"/>
</dbReference>
<dbReference type="PROSITE" id="PS50923">
    <property type="entry name" value="SUSHI"/>
    <property type="match status" value="1"/>
</dbReference>
<dbReference type="Gene3D" id="2.10.50.10">
    <property type="entry name" value="Tumor Necrosis Factor Receptor, subunit A, domain 2"/>
    <property type="match status" value="1"/>
</dbReference>
<evidence type="ECO:0000313" key="5">
    <source>
        <dbReference type="EMBL" id="KAF8773466.1"/>
    </source>
</evidence>
<evidence type="ECO:0000313" key="6">
    <source>
        <dbReference type="Proteomes" id="UP000807504"/>
    </source>
</evidence>
<reference evidence="5" key="1">
    <citation type="journal article" date="2020" name="bioRxiv">
        <title>Chromosome-level reference genome of the European wasp spider Argiope bruennichi: a resource for studies on range expansion and evolutionary adaptation.</title>
        <authorList>
            <person name="Sheffer M.M."/>
            <person name="Hoppe A."/>
            <person name="Krehenwinkel H."/>
            <person name="Uhl G."/>
            <person name="Kuss A.W."/>
            <person name="Jensen L."/>
            <person name="Jensen C."/>
            <person name="Gillespie R.G."/>
            <person name="Hoff K.J."/>
            <person name="Prost S."/>
        </authorList>
    </citation>
    <scope>NUCLEOTIDE SEQUENCE</scope>
</reference>
<dbReference type="CDD" id="cd00033">
    <property type="entry name" value="CCP"/>
    <property type="match status" value="1"/>
</dbReference>
<proteinExistence type="predicted"/>
<dbReference type="AlphaFoldDB" id="A0A8T0EL83"/>
<gene>
    <name evidence="5" type="ORF">HNY73_016127</name>
</gene>
<dbReference type="SUPFAM" id="SSF57184">
    <property type="entry name" value="Growth factor receptor domain"/>
    <property type="match status" value="1"/>
</dbReference>
<dbReference type="Proteomes" id="UP000807504">
    <property type="component" value="Unassembled WGS sequence"/>
</dbReference>
<dbReference type="SUPFAM" id="SSF57535">
    <property type="entry name" value="Complement control module/SCR domain"/>
    <property type="match status" value="1"/>
</dbReference>
<dbReference type="SMART" id="SM00032">
    <property type="entry name" value="CCP"/>
    <property type="match status" value="1"/>
</dbReference>
<keyword evidence="1" id="KW-1015">Disulfide bond</keyword>
<dbReference type="InterPro" id="IPR000436">
    <property type="entry name" value="Sushi_SCR_CCP_dom"/>
</dbReference>
<dbReference type="InterPro" id="IPR009030">
    <property type="entry name" value="Growth_fac_rcpt_cys_sf"/>
</dbReference>
<dbReference type="Pfam" id="PF07699">
    <property type="entry name" value="Ephrin_rec_like"/>
    <property type="match status" value="1"/>
</dbReference>
<sequence length="743" mass="82767">MVLFSESDSNNISVTILIYLQCFYEVCARDQHNHKTSSNTSLDEFHHQQSDSHERPPSRKSGKVGRIEASIIPIVNSKGSGYDKESSPDTLSKAEVRLLVPKVSGPLRNNLIRPPDPHEEGLIRASSILMEYDEDTRKYIQPDAESSSTPSQDTDGKCVQCPQNITLTAPRGETRAETPVPAISVCHRLARQNRPINVAITAGPRPGTQIPGGNYPIELAVWIADQHVHSCQYTLDVVEKFVPRPFSRDCKDVILTANRRGFAKLKPPRFYMKNSSGNKILYGNCTYTGRISVGTYINHCSAHNKELNTTGHCTFSVTVKESIPPKPRRGSCISQSLLAKDGASAKIKLPKFKSSMKGSKIKVKCSLNGTLPIGNYTNHCDAMDKQLGLSSSCSYNISIREILGCAQLPLIESGSLTCSESKNEEFFPIGTKCSYHCDDGYVIPSSFLEHSEKLCIGHEEWSSIMSPMCTYKICKLIEPPHKGSVNCSYEPPVYCNISCDDGYEFSSKHELLNSGKLECDGIDGLWIHEKLYNSHLLPECLGRLQNTFVEVELTFKAYVERCDEIYESELPSTIQDLLVVMNEQMCHSVNCSFFNVSCFMDPSNKRHTINNTWLLKASYDPSDYEKSEVPDAEIKIDTLLDVTQKEIKSRDSKFKKDLLNLGVELLQDSYKQSHFFLVCEKDGYAVDLSTNKCVECPSGTMEKNGICVPCPIGHFQLSAGQTTCEICPESSFWTSDIPETCSG</sequence>
<feature type="compositionally biased region" description="Basic and acidic residues" evidence="3">
    <location>
        <begin position="43"/>
        <end position="57"/>
    </location>
</feature>
<name>A0A8T0EL83_ARGBR</name>
<evidence type="ECO:0000259" key="4">
    <source>
        <dbReference type="PROSITE" id="PS50923"/>
    </source>
</evidence>
<evidence type="ECO:0000256" key="3">
    <source>
        <dbReference type="SAM" id="MobiDB-lite"/>
    </source>
</evidence>
<dbReference type="EMBL" id="JABXBU010002227">
    <property type="protein sequence ID" value="KAF8773466.1"/>
    <property type="molecule type" value="Genomic_DNA"/>
</dbReference>
<accession>A0A8T0EL83</accession>
<organism evidence="5 6">
    <name type="scientific">Argiope bruennichi</name>
    <name type="common">Wasp spider</name>
    <name type="synonym">Aranea bruennichi</name>
    <dbReference type="NCBI Taxonomy" id="94029"/>
    <lineage>
        <taxon>Eukaryota</taxon>
        <taxon>Metazoa</taxon>
        <taxon>Ecdysozoa</taxon>
        <taxon>Arthropoda</taxon>
        <taxon>Chelicerata</taxon>
        <taxon>Arachnida</taxon>
        <taxon>Araneae</taxon>
        <taxon>Araneomorphae</taxon>
        <taxon>Entelegynae</taxon>
        <taxon>Araneoidea</taxon>
        <taxon>Araneidae</taxon>
        <taxon>Argiope</taxon>
    </lineage>
</organism>
<dbReference type="Pfam" id="PF00084">
    <property type="entry name" value="Sushi"/>
    <property type="match status" value="1"/>
</dbReference>
<feature type="region of interest" description="Disordered" evidence="3">
    <location>
        <begin position="34"/>
        <end position="66"/>
    </location>
</feature>
<dbReference type="InterPro" id="IPR011641">
    <property type="entry name" value="Tyr-kin_ephrin_A/B_rcpt-like"/>
</dbReference>
<keyword evidence="6" id="KW-1185">Reference proteome</keyword>